<dbReference type="EMBL" id="CP074132">
    <property type="protein sequence ID" value="QUX30393.1"/>
    <property type="molecule type" value="Genomic_DNA"/>
</dbReference>
<dbReference type="RefSeq" id="WP_212643167.1">
    <property type="nucleotide sequence ID" value="NZ_CP074132.1"/>
</dbReference>
<protein>
    <submittedName>
        <fullName evidence="5">LamG domain-containing protein</fullName>
    </submittedName>
</protein>
<name>A0ABX8C7T4_9ACTN</name>
<keyword evidence="2" id="KW-1015">Disulfide bond</keyword>
<organism evidence="5 6">
    <name type="scientific">Nocardiopsis akebiae</name>
    <dbReference type="NCBI Taxonomy" id="2831968"/>
    <lineage>
        <taxon>Bacteria</taxon>
        <taxon>Bacillati</taxon>
        <taxon>Actinomycetota</taxon>
        <taxon>Actinomycetes</taxon>
        <taxon>Streptosporangiales</taxon>
        <taxon>Nocardiopsidaceae</taxon>
        <taxon>Nocardiopsis</taxon>
    </lineage>
</organism>
<evidence type="ECO:0000313" key="6">
    <source>
        <dbReference type="Proteomes" id="UP000678016"/>
    </source>
</evidence>
<evidence type="ECO:0000256" key="2">
    <source>
        <dbReference type="ARBA" id="ARBA00023157"/>
    </source>
</evidence>
<feature type="domain" description="LamG-like jellyroll fold" evidence="4">
    <location>
        <begin position="776"/>
        <end position="918"/>
    </location>
</feature>
<feature type="domain" description="LamG-like jellyroll fold" evidence="4">
    <location>
        <begin position="1008"/>
        <end position="1150"/>
    </location>
</feature>
<dbReference type="SUPFAM" id="SSF49899">
    <property type="entry name" value="Concanavalin A-like lectins/glucanases"/>
    <property type="match status" value="2"/>
</dbReference>
<sequence length="1163" mass="126117">MLSPLTRVAAVTTAAALTLSLMTAVPAAADDDDSTPPGSENAQGASEEFDALALAEQTGEPVEIPSLTDEKTRHFANPDGTFTAEVSAIPVRVRSADGWVDVDTTLVAGDDGLVRPRAAGMDIAFSGGGDAPMARIGIGSNSVALDWAEELPTPTLDGDQATYADVLPDVDLVLTAGVEGFTQVLVVHTPEAAASPELAELELPLDATGVRVVADEHGNIEALGDEGGQSVFTAQAPAMWDSTGQDEAPGEDPLLAPTTGARTALVETEVEVESIRLVPDQGMLTDETTEYPVYIDPSVSASRPNWAYVDRAYPNQAYFNSKEESVGVGRIEWDRVYTRRAFFQFSVPGRIKQDTTTIHAATLRTEVEWAYDCNSNSHVQLHRTDRFNSKTTWNNQPTTRTLLDTQNVTGGWATCPSSSGVEFDATTAYQWGADNDESYVYLRLKERDESGTTAWRRFDTDRKPPVVVIDYNNKPSQVATSTMSDSLGGVCSTDRDNPRLINDTTVTFRATIRDYDARAAWGGQKLKLRVEWRVDGTEPREYADSAYSDVGYWPSGSSHRVTATGLPEGELLGYRAIAHDQTEWGYPWSDWCWIRIDTTKPETGPAVTSTDYPSGDTVHGSVGRSGDFTFTNNGVEAATAYHYSVNDASCSTTVELDEPGAQATVAITPRRDGPNLIHARITDAYGNSSECGLVYTFTVAPPSNPVSHFPMDEGTGTTVADLSESGRVATADGTVGWTRGRVGESAGQSYRLEGTAVEPTGDSHLRTDGPVVDTSGAFSVAAWVLLEEGATENLAAVGQDGDRNSGFYLGYQHTEGGRWVFKQAPYDADDTQVTHRAISTEQAEIGVWTHLLGTFDPETGELALYVNGDKQATAVQETPWNADGDFVVSGARYRGEHIGTWIGAIDEVRVWDRVLMDQPLTADEDARSEVWELANRPAALEGRWQLDETEGTSVSDSSDHGLTATLHGDPLTAWNQALNEVTWAPGVSLDPTAQEHIRTDDTAIRTDRSYSVAAWVRLDEVGHNSTAVSQDGDFHSAFYLSYQHSFEWDNWVMKLPPEDTMDASGWHRALSDHAPDFGRWTHLAATYDHTSRRVTLYVDGVDNGSAEVPDAWHTGGPVVIGGALFEQQFSDAWAGDISDVHLYQGVLAETDLDRVMRGYLPVA</sequence>
<evidence type="ECO:0000256" key="1">
    <source>
        <dbReference type="ARBA" id="ARBA00022729"/>
    </source>
</evidence>
<dbReference type="InterPro" id="IPR042837">
    <property type="entry name" value="PTX3"/>
</dbReference>
<dbReference type="InterPro" id="IPR006558">
    <property type="entry name" value="LamG-like"/>
</dbReference>
<dbReference type="InterPro" id="IPR013320">
    <property type="entry name" value="ConA-like_dom_sf"/>
</dbReference>
<reference evidence="6" key="1">
    <citation type="submission" date="2021-05" db="EMBL/GenBank/DDBJ databases">
        <title>Direct Submission.</title>
        <authorList>
            <person name="Li K."/>
            <person name="Gao J."/>
        </authorList>
    </citation>
    <scope>NUCLEOTIDE SEQUENCE [LARGE SCALE GENOMIC DNA]</scope>
    <source>
        <strain evidence="6">HDS12</strain>
    </source>
</reference>
<proteinExistence type="predicted"/>
<dbReference type="Pfam" id="PF13385">
    <property type="entry name" value="Laminin_G_3"/>
    <property type="match status" value="2"/>
</dbReference>
<dbReference type="PANTHER" id="PTHR46943">
    <property type="entry name" value="PENTRAXIN-RELATED PROTEIN PTX3"/>
    <property type="match status" value="1"/>
</dbReference>
<evidence type="ECO:0000256" key="3">
    <source>
        <dbReference type="SAM" id="SignalP"/>
    </source>
</evidence>
<accession>A0ABX8C7T4</accession>
<evidence type="ECO:0000259" key="4">
    <source>
        <dbReference type="SMART" id="SM00560"/>
    </source>
</evidence>
<dbReference type="Gene3D" id="2.60.120.200">
    <property type="match status" value="2"/>
</dbReference>
<dbReference type="PANTHER" id="PTHR46943:SF1">
    <property type="entry name" value="PENTRAXIN-RELATED PROTEIN PTX3"/>
    <property type="match status" value="1"/>
</dbReference>
<keyword evidence="1 3" id="KW-0732">Signal</keyword>
<feature type="signal peptide" evidence="3">
    <location>
        <begin position="1"/>
        <end position="29"/>
    </location>
</feature>
<keyword evidence="6" id="KW-1185">Reference proteome</keyword>
<evidence type="ECO:0000313" key="5">
    <source>
        <dbReference type="EMBL" id="QUX30393.1"/>
    </source>
</evidence>
<feature type="chain" id="PRO_5045619934" evidence="3">
    <location>
        <begin position="30"/>
        <end position="1163"/>
    </location>
</feature>
<dbReference type="Proteomes" id="UP000678016">
    <property type="component" value="Chromosome"/>
</dbReference>
<gene>
    <name evidence="5" type="ORF">KGD83_07665</name>
</gene>
<dbReference type="SMART" id="SM00560">
    <property type="entry name" value="LamGL"/>
    <property type="match status" value="2"/>
</dbReference>